<dbReference type="AlphaFoldDB" id="I3EDT5"/>
<keyword evidence="3" id="KW-1185">Reference proteome</keyword>
<sequence>MKTSVYWLLLTILEEIEAEKKNPFGFGMILGTKLAEELALNELPEDTLYLAEYAIDAFNAYFECTLDRFHENNELHVFVKEESIKNISKEIMELVAGTVTAIIERIQNKRIRIKTYPANCQMIISR</sequence>
<proteinExistence type="predicted"/>
<keyword evidence="1" id="KW-0732">Signal</keyword>
<feature type="chain" id="PRO_5003670470" evidence="1">
    <location>
        <begin position="19"/>
        <end position="126"/>
    </location>
</feature>
<dbReference type="InParanoid" id="I3EDT5"/>
<dbReference type="VEuPathDB" id="MicrosporidiaDB:NEQG_02505"/>
<organism evidence="2 3">
    <name type="scientific">Nematocida parisii (strain ERTm3)</name>
    <name type="common">Nematode killer fungus</name>
    <dbReference type="NCBI Taxonomy" id="935791"/>
    <lineage>
        <taxon>Eukaryota</taxon>
        <taxon>Fungi</taxon>
        <taxon>Fungi incertae sedis</taxon>
        <taxon>Microsporidia</taxon>
        <taxon>Nematocida</taxon>
    </lineage>
</organism>
<accession>I3EDT5</accession>
<protein>
    <submittedName>
        <fullName evidence="2">Uncharacterized protein</fullName>
    </submittedName>
</protein>
<dbReference type="OMA" id="RFHENNE"/>
<evidence type="ECO:0000313" key="3">
    <source>
        <dbReference type="Proteomes" id="UP000002872"/>
    </source>
</evidence>
<dbReference type="OrthoDB" id="2187407at2759"/>
<reference evidence="2" key="1">
    <citation type="submission" date="2011-01" db="EMBL/GenBank/DDBJ databases">
        <title>The Genome Sequence of Nematocida parisii strain ERTm3.</title>
        <authorList>
            <consortium name="The Broad Institute Genome Sequencing Platform"/>
            <consortium name="The Broad Institute Genome Sequencing Center for Infectious Disease"/>
            <person name="Cuomo C."/>
            <person name="Troemel E."/>
            <person name="Young S.K."/>
            <person name="Zeng Q."/>
            <person name="Gargeya S."/>
            <person name="Fitzgerald M."/>
            <person name="Haas B."/>
            <person name="Abouelleil A."/>
            <person name="Alvarado L."/>
            <person name="Arachchi H.M."/>
            <person name="Berlin A."/>
            <person name="Chapman S.B."/>
            <person name="Gearin G."/>
            <person name="Goldberg J."/>
            <person name="Griggs A."/>
            <person name="Gujja S."/>
            <person name="Hansen M."/>
            <person name="Heiman D."/>
            <person name="Howarth C."/>
            <person name="Larimer J."/>
            <person name="Lui A."/>
            <person name="MacDonald P.J.P."/>
            <person name="McCowen C."/>
            <person name="Montmayeur A."/>
            <person name="Murphy C."/>
            <person name="Neiman D."/>
            <person name="Pearson M."/>
            <person name="Priest M."/>
            <person name="Roberts A."/>
            <person name="Saif S."/>
            <person name="Shea T."/>
            <person name="Sisk P."/>
            <person name="Stolte C."/>
            <person name="Sykes S."/>
            <person name="Wortman J."/>
            <person name="Nusbaum C."/>
            <person name="Birren B."/>
        </authorList>
    </citation>
    <scope>NUCLEOTIDE SEQUENCE</scope>
    <source>
        <strain evidence="2">ERTm3</strain>
    </source>
</reference>
<dbReference type="HOGENOM" id="CLU_1982161_0_0_1"/>
<dbReference type="Proteomes" id="UP000002872">
    <property type="component" value="Unassembled WGS sequence"/>
</dbReference>
<name>I3EDT5_NEMP3</name>
<evidence type="ECO:0000313" key="2">
    <source>
        <dbReference type="EMBL" id="EIJ87382.1"/>
    </source>
</evidence>
<evidence type="ECO:0000256" key="1">
    <source>
        <dbReference type="SAM" id="SignalP"/>
    </source>
</evidence>
<dbReference type="EMBL" id="GL870883">
    <property type="protein sequence ID" value="EIJ87382.1"/>
    <property type="molecule type" value="Genomic_DNA"/>
</dbReference>
<gene>
    <name evidence="2" type="ORF">NEQG_02505</name>
</gene>
<feature type="signal peptide" evidence="1">
    <location>
        <begin position="1"/>
        <end position="18"/>
    </location>
</feature>